<sequence length="107" mass="11767">MEQESFMANSPNTESQNKENADRTPQDLEAEISRLRSDLANLTKQIGAAGTQSFDTAKAVAQQSVDRLRTNAQDLEEQVVARVQEKPLTALAVAAAVGYFFALINRR</sequence>
<evidence type="ECO:0000313" key="2">
    <source>
        <dbReference type="EMBL" id="GHD19936.1"/>
    </source>
</evidence>
<comment type="caution">
    <text evidence="2">The sequence shown here is derived from an EMBL/GenBank/DDBJ whole genome shotgun (WGS) entry which is preliminary data.</text>
</comment>
<dbReference type="EMBL" id="BMZQ01000002">
    <property type="protein sequence ID" value="GHD19936.1"/>
    <property type="molecule type" value="Genomic_DNA"/>
</dbReference>
<keyword evidence="3" id="KW-1185">Reference proteome</keyword>
<reference evidence="2" key="2">
    <citation type="submission" date="2020-09" db="EMBL/GenBank/DDBJ databases">
        <authorList>
            <person name="Sun Q."/>
            <person name="Kim S."/>
        </authorList>
    </citation>
    <scope>NUCLEOTIDE SEQUENCE</scope>
    <source>
        <strain evidence="2">KCTC 42249</strain>
    </source>
</reference>
<protein>
    <recommendedName>
        <fullName evidence="4">DUF883 domain-containing protein</fullName>
    </recommendedName>
</protein>
<name>A0A8J3DZZ3_9HYPH</name>
<feature type="compositionally biased region" description="Polar residues" evidence="1">
    <location>
        <begin position="1"/>
        <end position="15"/>
    </location>
</feature>
<feature type="compositionally biased region" description="Basic and acidic residues" evidence="1">
    <location>
        <begin position="16"/>
        <end position="26"/>
    </location>
</feature>
<dbReference type="AlphaFoldDB" id="A0A8J3DZZ3"/>
<evidence type="ECO:0008006" key="4">
    <source>
        <dbReference type="Google" id="ProtNLM"/>
    </source>
</evidence>
<dbReference type="Proteomes" id="UP000630142">
    <property type="component" value="Unassembled WGS sequence"/>
</dbReference>
<organism evidence="2 3">
    <name type="scientific">Tianweitania populi</name>
    <dbReference type="NCBI Taxonomy" id="1607949"/>
    <lineage>
        <taxon>Bacteria</taxon>
        <taxon>Pseudomonadati</taxon>
        <taxon>Pseudomonadota</taxon>
        <taxon>Alphaproteobacteria</taxon>
        <taxon>Hyphomicrobiales</taxon>
        <taxon>Phyllobacteriaceae</taxon>
        <taxon>Tianweitania</taxon>
    </lineage>
</organism>
<evidence type="ECO:0000256" key="1">
    <source>
        <dbReference type="SAM" id="MobiDB-lite"/>
    </source>
</evidence>
<feature type="region of interest" description="Disordered" evidence="1">
    <location>
        <begin position="1"/>
        <end position="26"/>
    </location>
</feature>
<gene>
    <name evidence="2" type="ORF">GCM10016234_32190</name>
</gene>
<reference evidence="2" key="1">
    <citation type="journal article" date="2014" name="Int. J. Syst. Evol. Microbiol.">
        <title>Complete genome sequence of Corynebacterium casei LMG S-19264T (=DSM 44701T), isolated from a smear-ripened cheese.</title>
        <authorList>
            <consortium name="US DOE Joint Genome Institute (JGI-PGF)"/>
            <person name="Walter F."/>
            <person name="Albersmeier A."/>
            <person name="Kalinowski J."/>
            <person name="Ruckert C."/>
        </authorList>
    </citation>
    <scope>NUCLEOTIDE SEQUENCE</scope>
    <source>
        <strain evidence="2">KCTC 42249</strain>
    </source>
</reference>
<evidence type="ECO:0000313" key="3">
    <source>
        <dbReference type="Proteomes" id="UP000630142"/>
    </source>
</evidence>
<proteinExistence type="predicted"/>
<accession>A0A8J3DZZ3</accession>